<keyword evidence="2" id="KW-0479">Metal-binding</keyword>
<evidence type="ECO:0000259" key="5">
    <source>
        <dbReference type="PROSITE" id="PS51379"/>
    </source>
</evidence>
<dbReference type="Gene3D" id="3.30.70.20">
    <property type="match status" value="2"/>
</dbReference>
<evidence type="ECO:0000256" key="2">
    <source>
        <dbReference type="ARBA" id="ARBA00022723"/>
    </source>
</evidence>
<dbReference type="Pfam" id="PF13247">
    <property type="entry name" value="Fer4_11"/>
    <property type="match status" value="1"/>
</dbReference>
<feature type="domain" description="4Fe-4S ferredoxin-type" evidence="5">
    <location>
        <begin position="82"/>
        <end position="111"/>
    </location>
</feature>
<name>G9XW64_DESHA</name>
<dbReference type="PATRIC" id="fig|537010.4.peg.4872"/>
<keyword evidence="1" id="KW-0004">4Fe-4S</keyword>
<dbReference type="GO" id="GO:0046872">
    <property type="term" value="F:metal ion binding"/>
    <property type="evidence" value="ECO:0007669"/>
    <property type="project" value="UniProtKB-KW"/>
</dbReference>
<dbReference type="HOGENOM" id="CLU_043374_2_0_9"/>
<dbReference type="Proteomes" id="UP000004416">
    <property type="component" value="Unassembled WGS sequence"/>
</dbReference>
<evidence type="ECO:0000256" key="4">
    <source>
        <dbReference type="ARBA" id="ARBA00023014"/>
    </source>
</evidence>
<dbReference type="Pfam" id="PF00037">
    <property type="entry name" value="Fer4"/>
    <property type="match status" value="1"/>
</dbReference>
<dbReference type="InterPro" id="IPR050954">
    <property type="entry name" value="ET_IronSulfur_Cluster-Binding"/>
</dbReference>
<keyword evidence="4" id="KW-0411">Iron-sulfur</keyword>
<dbReference type="PANTHER" id="PTHR43177:SF3">
    <property type="entry name" value="PROTEIN NRFC HOMOLOG"/>
    <property type="match status" value="1"/>
</dbReference>
<evidence type="ECO:0000256" key="1">
    <source>
        <dbReference type="ARBA" id="ARBA00022485"/>
    </source>
</evidence>
<evidence type="ECO:0000256" key="3">
    <source>
        <dbReference type="ARBA" id="ARBA00023004"/>
    </source>
</evidence>
<dbReference type="InterPro" id="IPR017896">
    <property type="entry name" value="4Fe4S_Fe-S-bd"/>
</dbReference>
<sequence>MMADYVMFIDPNRCTGCNACRIACQTQWGLAPTLKFNSLIEQETGKYPKVQRLITPVQCQHCDDAPCQKVCPTGATYKREDGIVLIDAQKCIGCKYCMVACPYNARVINEHGVPEKCRFCAEYVVNGETPACVSTCMNDVRVFGDLDDPGSPLHELLKNQDLIQLRADLQTKPRIYYAKSKRI</sequence>
<gene>
    <name evidence="6" type="ORF">HMPREF0322_05231</name>
</gene>
<feature type="domain" description="4Fe-4S ferredoxin-type" evidence="5">
    <location>
        <begin position="50"/>
        <end position="81"/>
    </location>
</feature>
<evidence type="ECO:0000313" key="6">
    <source>
        <dbReference type="EMBL" id="EHL04079.1"/>
    </source>
</evidence>
<dbReference type="PROSITE" id="PS51379">
    <property type="entry name" value="4FE4S_FER_2"/>
    <property type="match status" value="3"/>
</dbReference>
<dbReference type="CDD" id="cd10551">
    <property type="entry name" value="PsrB"/>
    <property type="match status" value="1"/>
</dbReference>
<comment type="caution">
    <text evidence="6">The sequence shown here is derived from an EMBL/GenBank/DDBJ whole genome shotgun (WGS) entry which is preliminary data.</text>
</comment>
<dbReference type="EMBL" id="AFZX01000138">
    <property type="protein sequence ID" value="EHL04079.1"/>
    <property type="molecule type" value="Genomic_DNA"/>
</dbReference>
<dbReference type="AlphaFoldDB" id="G9XW64"/>
<feature type="domain" description="4Fe-4S ferredoxin-type" evidence="5">
    <location>
        <begin position="5"/>
        <end position="27"/>
    </location>
</feature>
<accession>G9XW64</accession>
<evidence type="ECO:0000313" key="7">
    <source>
        <dbReference type="Proteomes" id="UP000004416"/>
    </source>
</evidence>
<protein>
    <submittedName>
        <fullName evidence="6">4Fe-4S binding domain protein</fullName>
    </submittedName>
</protein>
<dbReference type="PROSITE" id="PS00198">
    <property type="entry name" value="4FE4S_FER_1"/>
    <property type="match status" value="1"/>
</dbReference>
<dbReference type="InterPro" id="IPR017900">
    <property type="entry name" value="4Fe4S_Fe_S_CS"/>
</dbReference>
<reference evidence="6 7" key="1">
    <citation type="submission" date="2011-08" db="EMBL/GenBank/DDBJ databases">
        <authorList>
            <person name="Weinstock G."/>
            <person name="Sodergren E."/>
            <person name="Clifton S."/>
            <person name="Fulton L."/>
            <person name="Fulton B."/>
            <person name="Courtney L."/>
            <person name="Fronick C."/>
            <person name="Harrison M."/>
            <person name="Strong C."/>
            <person name="Farmer C."/>
            <person name="Delahaunty K."/>
            <person name="Markovic C."/>
            <person name="Hall O."/>
            <person name="Minx P."/>
            <person name="Tomlinson C."/>
            <person name="Mitreva M."/>
            <person name="Hou S."/>
            <person name="Chen J."/>
            <person name="Wollam A."/>
            <person name="Pepin K.H."/>
            <person name="Johnson M."/>
            <person name="Bhonagiri V."/>
            <person name="Zhang X."/>
            <person name="Suruliraj S."/>
            <person name="Warren W."/>
            <person name="Chinwalla A."/>
            <person name="Mardis E.R."/>
            <person name="Wilson R.K."/>
        </authorList>
    </citation>
    <scope>NUCLEOTIDE SEQUENCE [LARGE SCALE GENOMIC DNA]</scope>
    <source>
        <strain evidence="6 7">DP7</strain>
    </source>
</reference>
<keyword evidence="3" id="KW-0408">Iron</keyword>
<dbReference type="GO" id="GO:0051539">
    <property type="term" value="F:4 iron, 4 sulfur cluster binding"/>
    <property type="evidence" value="ECO:0007669"/>
    <property type="project" value="UniProtKB-KW"/>
</dbReference>
<organism evidence="6 7">
    <name type="scientific">Desulfitobacterium hafniense DP7</name>
    <dbReference type="NCBI Taxonomy" id="537010"/>
    <lineage>
        <taxon>Bacteria</taxon>
        <taxon>Bacillati</taxon>
        <taxon>Bacillota</taxon>
        <taxon>Clostridia</taxon>
        <taxon>Eubacteriales</taxon>
        <taxon>Desulfitobacteriaceae</taxon>
        <taxon>Desulfitobacterium</taxon>
    </lineage>
</organism>
<dbReference type="SUPFAM" id="SSF54862">
    <property type="entry name" value="4Fe-4S ferredoxins"/>
    <property type="match status" value="1"/>
</dbReference>
<proteinExistence type="predicted"/>
<dbReference type="PANTHER" id="PTHR43177">
    <property type="entry name" value="PROTEIN NRFC"/>
    <property type="match status" value="1"/>
</dbReference>